<dbReference type="AlphaFoldDB" id="A0A6M3IJ86"/>
<name>A0A6M3IJ86_9ZZZZ</name>
<evidence type="ECO:0000313" key="1">
    <source>
        <dbReference type="EMBL" id="QJA57411.1"/>
    </source>
</evidence>
<proteinExistence type="predicted"/>
<protein>
    <submittedName>
        <fullName evidence="1">Uncharacterized protein</fullName>
    </submittedName>
</protein>
<sequence length="81" mass="8948">MTNISGINLVTYEEDKESGLLTLAKVGDAYIASIKRFDARTGTESSPQIIALDLNNIKQSKLIIATQLEQVEKLIKDLELL</sequence>
<reference evidence="1" key="1">
    <citation type="submission" date="2020-03" db="EMBL/GenBank/DDBJ databases">
        <title>The deep terrestrial virosphere.</title>
        <authorList>
            <person name="Holmfeldt K."/>
            <person name="Nilsson E."/>
            <person name="Simone D."/>
            <person name="Lopez-Fernandez M."/>
            <person name="Wu X."/>
            <person name="de Brujin I."/>
            <person name="Lundin D."/>
            <person name="Andersson A."/>
            <person name="Bertilsson S."/>
            <person name="Dopson M."/>
        </authorList>
    </citation>
    <scope>NUCLEOTIDE SEQUENCE</scope>
    <source>
        <strain evidence="1">MM415B01643</strain>
    </source>
</reference>
<gene>
    <name evidence="1" type="ORF">MM415B01643_0007</name>
</gene>
<organism evidence="1">
    <name type="scientific">viral metagenome</name>
    <dbReference type="NCBI Taxonomy" id="1070528"/>
    <lineage>
        <taxon>unclassified sequences</taxon>
        <taxon>metagenomes</taxon>
        <taxon>organismal metagenomes</taxon>
    </lineage>
</organism>
<accession>A0A6M3IJ86</accession>
<dbReference type="EMBL" id="MT141272">
    <property type="protein sequence ID" value="QJA57411.1"/>
    <property type="molecule type" value="Genomic_DNA"/>
</dbReference>